<dbReference type="GO" id="GO:0006915">
    <property type="term" value="P:apoptotic process"/>
    <property type="evidence" value="ECO:0007669"/>
    <property type="project" value="UniProtKB-KW"/>
</dbReference>
<dbReference type="Pfam" id="PF06553">
    <property type="entry name" value="BNIP3"/>
    <property type="match status" value="1"/>
</dbReference>
<evidence type="ECO:0000256" key="3">
    <source>
        <dbReference type="ARBA" id="ARBA00007710"/>
    </source>
</evidence>
<comment type="subcellular location">
    <subcellularLocation>
        <location evidence="1">Membrane</location>
        <topology evidence="1">Single-pass membrane protein</topology>
    </subcellularLocation>
    <subcellularLocation>
        <location evidence="2">Mitochondrion membrane</location>
    </subcellularLocation>
</comment>
<evidence type="ECO:0000256" key="1">
    <source>
        <dbReference type="ARBA" id="ARBA00004167"/>
    </source>
</evidence>
<dbReference type="AlphaFoldDB" id="A0A7R9F3M8"/>
<evidence type="ECO:0000256" key="2">
    <source>
        <dbReference type="ARBA" id="ARBA00004325"/>
    </source>
</evidence>
<reference evidence="10" key="1">
    <citation type="submission" date="2020-11" db="EMBL/GenBank/DDBJ databases">
        <authorList>
            <person name="Tran Van P."/>
        </authorList>
    </citation>
    <scope>NUCLEOTIDE SEQUENCE</scope>
</reference>
<accession>A0A7R9F3M8</accession>
<evidence type="ECO:0000256" key="7">
    <source>
        <dbReference type="ARBA" id="ARBA00023128"/>
    </source>
</evidence>
<evidence type="ECO:0000256" key="4">
    <source>
        <dbReference type="ARBA" id="ARBA00022692"/>
    </source>
</evidence>
<keyword evidence="8" id="KW-0472">Membrane</keyword>
<evidence type="ECO:0000256" key="6">
    <source>
        <dbReference type="ARBA" id="ARBA00022989"/>
    </source>
</evidence>
<dbReference type="InterPro" id="IPR010548">
    <property type="entry name" value="BNIP3"/>
</dbReference>
<name>A0A7R9F3M8_9NEOP</name>
<gene>
    <name evidence="10" type="ORF">TBIB3V08_LOCUS8728</name>
</gene>
<dbReference type="GO" id="GO:0031966">
    <property type="term" value="C:mitochondrial membrane"/>
    <property type="evidence" value="ECO:0007669"/>
    <property type="project" value="UniProtKB-SubCell"/>
</dbReference>
<protein>
    <submittedName>
        <fullName evidence="10">Uncharacterized protein</fullName>
    </submittedName>
</protein>
<organism evidence="10">
    <name type="scientific">Timema bartmani</name>
    <dbReference type="NCBI Taxonomy" id="61472"/>
    <lineage>
        <taxon>Eukaryota</taxon>
        <taxon>Metazoa</taxon>
        <taxon>Ecdysozoa</taxon>
        <taxon>Arthropoda</taxon>
        <taxon>Hexapoda</taxon>
        <taxon>Insecta</taxon>
        <taxon>Pterygota</taxon>
        <taxon>Neoptera</taxon>
        <taxon>Polyneoptera</taxon>
        <taxon>Phasmatodea</taxon>
        <taxon>Timematodea</taxon>
        <taxon>Timematoidea</taxon>
        <taxon>Timematidae</taxon>
        <taxon>Timema</taxon>
    </lineage>
</organism>
<sequence>MYPYLRGGRMGNLRKPLNTLDLDSNPDLSAIESWVELHSSSHTPDRVTPLPFNPGEEYLRLLREAQRESNQSSARVSLASSRRDTPRGRGKVSDFFAGGPGLNPRSQHRFIWLPNPSFTSDKTCINNNL</sequence>
<proteinExistence type="inferred from homology"/>
<evidence type="ECO:0000256" key="9">
    <source>
        <dbReference type="SAM" id="MobiDB-lite"/>
    </source>
</evidence>
<keyword evidence="6" id="KW-1133">Transmembrane helix</keyword>
<keyword evidence="7" id="KW-0496">Mitochondrion</keyword>
<evidence type="ECO:0000256" key="8">
    <source>
        <dbReference type="ARBA" id="ARBA00023136"/>
    </source>
</evidence>
<dbReference type="EMBL" id="OD567985">
    <property type="protein sequence ID" value="CAD7446397.1"/>
    <property type="molecule type" value="Genomic_DNA"/>
</dbReference>
<evidence type="ECO:0000256" key="5">
    <source>
        <dbReference type="ARBA" id="ARBA00022703"/>
    </source>
</evidence>
<dbReference type="GO" id="GO:0043065">
    <property type="term" value="P:positive regulation of apoptotic process"/>
    <property type="evidence" value="ECO:0007669"/>
    <property type="project" value="InterPro"/>
</dbReference>
<comment type="similarity">
    <text evidence="3">Belongs to the NIP3 family.</text>
</comment>
<dbReference type="GO" id="GO:0042802">
    <property type="term" value="F:identical protein binding"/>
    <property type="evidence" value="ECO:0007669"/>
    <property type="project" value="UniProtKB-ARBA"/>
</dbReference>
<evidence type="ECO:0000313" key="10">
    <source>
        <dbReference type="EMBL" id="CAD7446397.1"/>
    </source>
</evidence>
<feature type="compositionally biased region" description="Low complexity" evidence="9">
    <location>
        <begin position="69"/>
        <end position="80"/>
    </location>
</feature>
<keyword evidence="5" id="KW-0053">Apoptosis</keyword>
<keyword evidence="4" id="KW-0812">Transmembrane</keyword>
<feature type="region of interest" description="Disordered" evidence="9">
    <location>
        <begin position="65"/>
        <end position="100"/>
    </location>
</feature>